<keyword evidence="5" id="KW-1185">Reference proteome</keyword>
<organism evidence="4 5">
    <name type="scientific">Trypanosoma theileri</name>
    <dbReference type="NCBI Taxonomy" id="67003"/>
    <lineage>
        <taxon>Eukaryota</taxon>
        <taxon>Discoba</taxon>
        <taxon>Euglenozoa</taxon>
        <taxon>Kinetoplastea</taxon>
        <taxon>Metakinetoplastina</taxon>
        <taxon>Trypanosomatida</taxon>
        <taxon>Trypanosomatidae</taxon>
        <taxon>Trypanosoma</taxon>
    </lineage>
</organism>
<dbReference type="VEuPathDB" id="TriTrypDB:TM35_000161650"/>
<protein>
    <recommendedName>
        <fullName evidence="6">AB hydrolase-1 domain-containing protein</fullName>
    </recommendedName>
</protein>
<dbReference type="Proteomes" id="UP000192257">
    <property type="component" value="Unassembled WGS sequence"/>
</dbReference>
<dbReference type="Gene3D" id="3.40.50.1820">
    <property type="entry name" value="alpha/beta hydrolase"/>
    <property type="match status" value="1"/>
</dbReference>
<keyword evidence="3" id="KW-0812">Transmembrane</keyword>
<keyword evidence="3" id="KW-1133">Transmembrane helix</keyword>
<feature type="region of interest" description="Disordered" evidence="2">
    <location>
        <begin position="286"/>
        <end position="321"/>
    </location>
</feature>
<dbReference type="OrthoDB" id="247542at2759"/>
<proteinExistence type="inferred from homology"/>
<sequence>MNRVAFFALHNLVHVAFYILPATIFNVFFRWPISALEWIIGEKEMTLAPRKERRIVIIKNCKIPAASDFFGLPSCLYYEEPMYMGWVQTILASPRPWLNVPYIRETLPAADGKCLLQMDCLSPTNGKDAIGKALVLILPGVNSSSQAVHVQRLAMQLSQSGHYVVVLNARDNKEDIPLYTQLLSDVQTEDLRYVLKTVLTPTQLQQRMKTTHVRPLIAVGFALGGVTLCKYIGEQGKRNEGTYLTAAIAMLVPFDSNAVHRYLHRIRKHQNSACGDEQTLTYKQKQVEIMPQDDNNNNNKRRRSHNNDDNDEHANARSAKLPEKFHRAADVYSALHAATIPVMCVATSNDPLCGGPLHTRRWEAVVDSNANVVYVEMPTGGHLAFMENPIEELQQKPNAGEQLIMRSLQAICLKNRP</sequence>
<dbReference type="InterPro" id="IPR050960">
    <property type="entry name" value="AB_hydrolase_4_sf"/>
</dbReference>
<dbReference type="GO" id="GO:0047372">
    <property type="term" value="F:monoacylglycerol lipase activity"/>
    <property type="evidence" value="ECO:0007669"/>
    <property type="project" value="TreeGrafter"/>
</dbReference>
<gene>
    <name evidence="4" type="ORF">TM35_000161650</name>
</gene>
<reference evidence="4 5" key="1">
    <citation type="submission" date="2017-03" db="EMBL/GenBank/DDBJ databases">
        <title>An alternative strategy for trypanosome survival in the mammalian bloodstream revealed through genome and transcriptome analysis of the ubiquitous bovine parasite Trypanosoma (Megatrypanum) theileri.</title>
        <authorList>
            <person name="Kelly S."/>
            <person name="Ivens A."/>
            <person name="Mott A."/>
            <person name="O'Neill E."/>
            <person name="Emms D."/>
            <person name="Macleod O."/>
            <person name="Voorheis P."/>
            <person name="Matthews J."/>
            <person name="Matthews K."/>
            <person name="Carrington M."/>
        </authorList>
    </citation>
    <scope>NUCLEOTIDE SEQUENCE [LARGE SCALE GENOMIC DNA]</scope>
    <source>
        <strain evidence="4">Edinburgh</strain>
    </source>
</reference>
<dbReference type="AlphaFoldDB" id="A0A1X0NUZ6"/>
<feature type="transmembrane region" description="Helical" evidence="3">
    <location>
        <begin position="6"/>
        <end position="29"/>
    </location>
</feature>
<evidence type="ECO:0000313" key="5">
    <source>
        <dbReference type="Proteomes" id="UP000192257"/>
    </source>
</evidence>
<dbReference type="GeneID" id="39985817"/>
<dbReference type="GO" id="GO:0034338">
    <property type="term" value="F:short-chain carboxylesterase activity"/>
    <property type="evidence" value="ECO:0007669"/>
    <property type="project" value="TreeGrafter"/>
</dbReference>
<accession>A0A1X0NUZ6</accession>
<feature type="compositionally biased region" description="Basic and acidic residues" evidence="2">
    <location>
        <begin position="305"/>
        <end position="321"/>
    </location>
</feature>
<dbReference type="EMBL" id="NBCO01000016">
    <property type="protein sequence ID" value="ORC88527.1"/>
    <property type="molecule type" value="Genomic_DNA"/>
</dbReference>
<dbReference type="InterPro" id="IPR029058">
    <property type="entry name" value="AB_hydrolase_fold"/>
</dbReference>
<dbReference type="SUPFAM" id="SSF53474">
    <property type="entry name" value="alpha/beta-Hydrolases"/>
    <property type="match status" value="1"/>
</dbReference>
<name>A0A1X0NUZ6_9TRYP</name>
<evidence type="ECO:0000256" key="1">
    <source>
        <dbReference type="ARBA" id="ARBA00010884"/>
    </source>
</evidence>
<keyword evidence="3" id="KW-0472">Membrane</keyword>
<evidence type="ECO:0000313" key="4">
    <source>
        <dbReference type="EMBL" id="ORC88527.1"/>
    </source>
</evidence>
<evidence type="ECO:0008006" key="6">
    <source>
        <dbReference type="Google" id="ProtNLM"/>
    </source>
</evidence>
<dbReference type="PANTHER" id="PTHR10794">
    <property type="entry name" value="ABHYDROLASE DOMAIN-CONTAINING PROTEIN"/>
    <property type="match status" value="1"/>
</dbReference>
<evidence type="ECO:0000256" key="3">
    <source>
        <dbReference type="SAM" id="Phobius"/>
    </source>
</evidence>
<evidence type="ECO:0000256" key="2">
    <source>
        <dbReference type="SAM" id="MobiDB-lite"/>
    </source>
</evidence>
<dbReference type="RefSeq" id="XP_028882593.1">
    <property type="nucleotide sequence ID" value="XM_029026037.1"/>
</dbReference>
<dbReference type="PANTHER" id="PTHR10794:SF63">
    <property type="entry name" value="ALPHA_BETA HYDROLASE 1, ISOFORM A"/>
    <property type="match status" value="1"/>
</dbReference>
<comment type="caution">
    <text evidence="4">The sequence shown here is derived from an EMBL/GenBank/DDBJ whole genome shotgun (WGS) entry which is preliminary data.</text>
</comment>
<comment type="similarity">
    <text evidence="1">Belongs to the AB hydrolase superfamily. AB hydrolase 4 family.</text>
</comment>